<dbReference type="GO" id="GO:0000976">
    <property type="term" value="F:transcription cis-regulatory region binding"/>
    <property type="evidence" value="ECO:0007669"/>
    <property type="project" value="TreeGrafter"/>
</dbReference>
<dbReference type="InterPro" id="IPR050109">
    <property type="entry name" value="HTH-type_TetR-like_transc_reg"/>
</dbReference>
<name>A0A124L5P8_9BURK</name>
<dbReference type="Proteomes" id="UP000065521">
    <property type="component" value="Unassembled WGS sequence"/>
</dbReference>
<proteinExistence type="predicted"/>
<reference evidence="6 7" key="1">
    <citation type="submission" date="2015-11" db="EMBL/GenBank/DDBJ databases">
        <title>Expanding the genomic diversity of Burkholderia species for the development of highly accurate diagnostics.</title>
        <authorList>
            <person name="Sahl J."/>
            <person name="Keim P."/>
            <person name="Wagner D."/>
        </authorList>
    </citation>
    <scope>NUCLEOTIDE SEQUENCE [LARGE SCALE GENOMIC DNA]</scope>
    <source>
        <strain evidence="6 7">RF32-BP4</strain>
    </source>
</reference>
<dbReference type="PANTHER" id="PTHR30055:SF234">
    <property type="entry name" value="HTH-TYPE TRANSCRIPTIONAL REGULATOR BETI"/>
    <property type="match status" value="1"/>
</dbReference>
<keyword evidence="2 4" id="KW-0238">DNA-binding</keyword>
<dbReference type="EMBL" id="LOTN01000067">
    <property type="protein sequence ID" value="KUZ82810.1"/>
    <property type="molecule type" value="Genomic_DNA"/>
</dbReference>
<keyword evidence="1" id="KW-0805">Transcription regulation</keyword>
<dbReference type="Gene3D" id="1.10.357.10">
    <property type="entry name" value="Tetracycline Repressor, domain 2"/>
    <property type="match status" value="1"/>
</dbReference>
<evidence type="ECO:0000256" key="4">
    <source>
        <dbReference type="PROSITE-ProRule" id="PRU00335"/>
    </source>
</evidence>
<comment type="caution">
    <text evidence="6">The sequence shown here is derived from an EMBL/GenBank/DDBJ whole genome shotgun (WGS) entry which is preliminary data.</text>
</comment>
<dbReference type="InterPro" id="IPR009057">
    <property type="entry name" value="Homeodomain-like_sf"/>
</dbReference>
<evidence type="ECO:0000313" key="7">
    <source>
        <dbReference type="Proteomes" id="UP000065521"/>
    </source>
</evidence>
<dbReference type="InterPro" id="IPR001647">
    <property type="entry name" value="HTH_TetR"/>
</dbReference>
<dbReference type="PROSITE" id="PS50977">
    <property type="entry name" value="HTH_TETR_2"/>
    <property type="match status" value="1"/>
</dbReference>
<evidence type="ECO:0000256" key="2">
    <source>
        <dbReference type="ARBA" id="ARBA00023125"/>
    </source>
</evidence>
<keyword evidence="3" id="KW-0804">Transcription</keyword>
<sequence>MKQVAITFAGSQTGPDEPKRRGNRTTRIPEILEAAIDVLARYGNVGFTLRRVASEVGIHMATLQHYFTAREDLLRAAMEEVAARYLTQYEGLVNDDDRTPQARLDAVVDVAFDELTKPGTHIAPFCLEGWSMGEREEFARELVTRFNRQFEKTFASLVVKINPLLSAHECSLRGRLLYTHLAGLIVLIRPVRGSAGADHEALRAATKVIWRALCTAPQ</sequence>
<dbReference type="GO" id="GO:0003700">
    <property type="term" value="F:DNA-binding transcription factor activity"/>
    <property type="evidence" value="ECO:0007669"/>
    <property type="project" value="TreeGrafter"/>
</dbReference>
<evidence type="ECO:0000256" key="3">
    <source>
        <dbReference type="ARBA" id="ARBA00023163"/>
    </source>
</evidence>
<evidence type="ECO:0000256" key="1">
    <source>
        <dbReference type="ARBA" id="ARBA00023015"/>
    </source>
</evidence>
<dbReference type="PANTHER" id="PTHR30055">
    <property type="entry name" value="HTH-TYPE TRANSCRIPTIONAL REGULATOR RUTR"/>
    <property type="match status" value="1"/>
</dbReference>
<protein>
    <submittedName>
        <fullName evidence="6">TetR family transcriptional regulator</fullName>
    </submittedName>
</protein>
<dbReference type="SUPFAM" id="SSF46689">
    <property type="entry name" value="Homeodomain-like"/>
    <property type="match status" value="1"/>
</dbReference>
<dbReference type="PRINTS" id="PR00455">
    <property type="entry name" value="HTHTETR"/>
</dbReference>
<gene>
    <name evidence="6" type="ORF">WI38_28395</name>
</gene>
<evidence type="ECO:0000259" key="5">
    <source>
        <dbReference type="PROSITE" id="PS50977"/>
    </source>
</evidence>
<dbReference type="Pfam" id="PF00440">
    <property type="entry name" value="TetR_N"/>
    <property type="match status" value="1"/>
</dbReference>
<evidence type="ECO:0000313" key="6">
    <source>
        <dbReference type="EMBL" id="KUZ82810.1"/>
    </source>
</evidence>
<accession>A0A124L5P8</accession>
<dbReference type="RefSeq" id="WP_059636894.1">
    <property type="nucleotide sequence ID" value="NZ_LOTK01000020.1"/>
</dbReference>
<organism evidence="6 7">
    <name type="scientific">Burkholderia ubonensis</name>
    <dbReference type="NCBI Taxonomy" id="101571"/>
    <lineage>
        <taxon>Bacteria</taxon>
        <taxon>Pseudomonadati</taxon>
        <taxon>Pseudomonadota</taxon>
        <taxon>Betaproteobacteria</taxon>
        <taxon>Burkholderiales</taxon>
        <taxon>Burkholderiaceae</taxon>
        <taxon>Burkholderia</taxon>
        <taxon>Burkholderia cepacia complex</taxon>
    </lineage>
</organism>
<feature type="DNA-binding region" description="H-T-H motif" evidence="4">
    <location>
        <begin position="48"/>
        <end position="67"/>
    </location>
</feature>
<feature type="domain" description="HTH tetR-type" evidence="5">
    <location>
        <begin position="25"/>
        <end position="85"/>
    </location>
</feature>
<dbReference type="AlphaFoldDB" id="A0A124L5P8"/>